<feature type="compositionally biased region" description="Acidic residues" evidence="8">
    <location>
        <begin position="193"/>
        <end position="223"/>
    </location>
</feature>
<dbReference type="PANTHER" id="PTHR22930">
    <property type="match status" value="1"/>
</dbReference>
<feature type="region of interest" description="Disordered" evidence="8">
    <location>
        <begin position="148"/>
        <end position="230"/>
    </location>
</feature>
<organism evidence="10 11">
    <name type="scientific">Chara braunii</name>
    <name type="common">Braun's stonewort</name>
    <dbReference type="NCBI Taxonomy" id="69332"/>
    <lineage>
        <taxon>Eukaryota</taxon>
        <taxon>Viridiplantae</taxon>
        <taxon>Streptophyta</taxon>
        <taxon>Charophyceae</taxon>
        <taxon>Charales</taxon>
        <taxon>Characeae</taxon>
        <taxon>Chara</taxon>
    </lineage>
</organism>
<dbReference type="Pfam" id="PF13359">
    <property type="entry name" value="DDE_Tnp_4"/>
    <property type="match status" value="1"/>
</dbReference>
<comment type="cofactor">
    <cofactor evidence="1">
        <name>a divalent metal cation</name>
        <dbReference type="ChEBI" id="CHEBI:60240"/>
    </cofactor>
</comment>
<dbReference type="EMBL" id="BFEA01000096">
    <property type="protein sequence ID" value="GBG68170.1"/>
    <property type="molecule type" value="Genomic_DNA"/>
</dbReference>
<protein>
    <recommendedName>
        <fullName evidence="9">DDE Tnp4 domain-containing protein</fullName>
    </recommendedName>
</protein>
<keyword evidence="11" id="KW-1185">Reference proteome</keyword>
<dbReference type="GO" id="GO:0016787">
    <property type="term" value="F:hydrolase activity"/>
    <property type="evidence" value="ECO:0007669"/>
    <property type="project" value="UniProtKB-KW"/>
</dbReference>
<keyword evidence="5" id="KW-0479">Metal-binding</keyword>
<evidence type="ECO:0000256" key="1">
    <source>
        <dbReference type="ARBA" id="ARBA00001968"/>
    </source>
</evidence>
<dbReference type="Gramene" id="GBG68170">
    <property type="protein sequence ID" value="GBG68170"/>
    <property type="gene ID" value="CBR_g2721"/>
</dbReference>
<evidence type="ECO:0000256" key="6">
    <source>
        <dbReference type="ARBA" id="ARBA00022801"/>
    </source>
</evidence>
<dbReference type="GO" id="GO:0005634">
    <property type="term" value="C:nucleus"/>
    <property type="evidence" value="ECO:0007669"/>
    <property type="project" value="UniProtKB-SubCell"/>
</dbReference>
<keyword evidence="4" id="KW-0540">Nuclease</keyword>
<evidence type="ECO:0000313" key="10">
    <source>
        <dbReference type="EMBL" id="GBG68170.1"/>
    </source>
</evidence>
<name>A0A388KDN5_CHABU</name>
<comment type="similarity">
    <text evidence="3">Belongs to the HARBI1 family.</text>
</comment>
<dbReference type="OrthoDB" id="2668416at2759"/>
<feature type="domain" description="DDE Tnp4" evidence="9">
    <location>
        <begin position="369"/>
        <end position="533"/>
    </location>
</feature>
<dbReference type="PANTHER" id="PTHR22930:SF85">
    <property type="entry name" value="GH03217P-RELATED"/>
    <property type="match status" value="1"/>
</dbReference>
<dbReference type="GO" id="GO:0046872">
    <property type="term" value="F:metal ion binding"/>
    <property type="evidence" value="ECO:0007669"/>
    <property type="project" value="UniProtKB-KW"/>
</dbReference>
<evidence type="ECO:0000256" key="5">
    <source>
        <dbReference type="ARBA" id="ARBA00022723"/>
    </source>
</evidence>
<evidence type="ECO:0000313" key="11">
    <source>
        <dbReference type="Proteomes" id="UP000265515"/>
    </source>
</evidence>
<comment type="caution">
    <text evidence="10">The sequence shown here is derived from an EMBL/GenBank/DDBJ whole genome shotgun (WGS) entry which is preliminary data.</text>
</comment>
<evidence type="ECO:0000259" key="9">
    <source>
        <dbReference type="Pfam" id="PF13359"/>
    </source>
</evidence>
<gene>
    <name evidence="10" type="ORF">CBR_g2721</name>
</gene>
<dbReference type="InterPro" id="IPR027806">
    <property type="entry name" value="HARBI1_dom"/>
</dbReference>
<sequence length="592" mass="66037">MVVPHPFMSELSVCLVGVRVTWTQHGDHRQWAEYLELLIIQAWRTEVEGNLLGFLFGSVRPDHRQPIVHELTVPLAQLADDLPLEIVSQSDDSPVPHVLTRTLASYLQWSACLKEPGSHRNPPSQRGYLDPHEIVDLAFFQDRTASENEEIEIEAEEVSSEEEEEVKEEADEEETPEEGSYSEHSEGEQSEAKEEEEQDDEEEEEDQEELEESEYEGFEEEVCDEARAQAQAQKREEIAVGKRQLEFASAAGQPRTYDLAWDPEPPKPEDGATAGETSAAPARLQPHQRDGGEADPPPPPPPTAHQLVHVLMRGIGLRPRSSGVTAVTDVANAILAAYPDKVAMPSGRRLLQVTRAFGAKGFPNCFGAIDCTHVYVDKPANAPSENYFDRKQQFSVVAQVVVDLHMRILDVFMGYPRSVHDQRVLRNSSLFRRAEAGELFVVEPVLLPGGVSTTGYLHGDNGYSPRMWMVVPYGGTDQAGDIGLFDTWQKTTRGVVERAFGRLKGMWRLILRHHKTNMDSLPQQFLVVCIIHNLLLEAGIPFDDSVLLEPDENGNLVRVDLGLQDPLRPVSQSGATDAALALRDGLRVRMMN</sequence>
<feature type="region of interest" description="Disordered" evidence="8">
    <location>
        <begin position="254"/>
        <end position="304"/>
    </location>
</feature>
<dbReference type="InterPro" id="IPR045249">
    <property type="entry name" value="HARBI1-like"/>
</dbReference>
<dbReference type="AlphaFoldDB" id="A0A388KDN5"/>
<evidence type="ECO:0000256" key="3">
    <source>
        <dbReference type="ARBA" id="ARBA00006958"/>
    </source>
</evidence>
<evidence type="ECO:0000256" key="7">
    <source>
        <dbReference type="ARBA" id="ARBA00023242"/>
    </source>
</evidence>
<comment type="subcellular location">
    <subcellularLocation>
        <location evidence="2">Nucleus</location>
    </subcellularLocation>
</comment>
<evidence type="ECO:0000256" key="4">
    <source>
        <dbReference type="ARBA" id="ARBA00022722"/>
    </source>
</evidence>
<reference evidence="10 11" key="1">
    <citation type="journal article" date="2018" name="Cell">
        <title>The Chara Genome: Secondary Complexity and Implications for Plant Terrestrialization.</title>
        <authorList>
            <person name="Nishiyama T."/>
            <person name="Sakayama H."/>
            <person name="Vries J.D."/>
            <person name="Buschmann H."/>
            <person name="Saint-Marcoux D."/>
            <person name="Ullrich K.K."/>
            <person name="Haas F.B."/>
            <person name="Vanderstraeten L."/>
            <person name="Becker D."/>
            <person name="Lang D."/>
            <person name="Vosolsobe S."/>
            <person name="Rombauts S."/>
            <person name="Wilhelmsson P.K.I."/>
            <person name="Janitza P."/>
            <person name="Kern R."/>
            <person name="Heyl A."/>
            <person name="Rumpler F."/>
            <person name="Villalobos L.I.A.C."/>
            <person name="Clay J.M."/>
            <person name="Skokan R."/>
            <person name="Toyoda A."/>
            <person name="Suzuki Y."/>
            <person name="Kagoshima H."/>
            <person name="Schijlen E."/>
            <person name="Tajeshwar N."/>
            <person name="Catarino B."/>
            <person name="Hetherington A.J."/>
            <person name="Saltykova A."/>
            <person name="Bonnot C."/>
            <person name="Breuninger H."/>
            <person name="Symeonidi A."/>
            <person name="Radhakrishnan G.V."/>
            <person name="Van Nieuwerburgh F."/>
            <person name="Deforce D."/>
            <person name="Chang C."/>
            <person name="Karol K.G."/>
            <person name="Hedrich R."/>
            <person name="Ulvskov P."/>
            <person name="Glockner G."/>
            <person name="Delwiche C.F."/>
            <person name="Petrasek J."/>
            <person name="Van de Peer Y."/>
            <person name="Friml J."/>
            <person name="Beilby M."/>
            <person name="Dolan L."/>
            <person name="Kohara Y."/>
            <person name="Sugano S."/>
            <person name="Fujiyama A."/>
            <person name="Delaux P.-M."/>
            <person name="Quint M."/>
            <person name="TheiBen G."/>
            <person name="Hagemann M."/>
            <person name="Harholt J."/>
            <person name="Dunand C."/>
            <person name="Zachgo S."/>
            <person name="Langdale J."/>
            <person name="Maumus F."/>
            <person name="Straeten D.V.D."/>
            <person name="Gould S.B."/>
            <person name="Rensing S.A."/>
        </authorList>
    </citation>
    <scope>NUCLEOTIDE SEQUENCE [LARGE SCALE GENOMIC DNA]</scope>
    <source>
        <strain evidence="10 11">S276</strain>
    </source>
</reference>
<keyword evidence="6" id="KW-0378">Hydrolase</keyword>
<feature type="compositionally biased region" description="Basic and acidic residues" evidence="8">
    <location>
        <begin position="181"/>
        <end position="192"/>
    </location>
</feature>
<accession>A0A388KDN5</accession>
<dbReference type="GO" id="GO:0004518">
    <property type="term" value="F:nuclease activity"/>
    <property type="evidence" value="ECO:0007669"/>
    <property type="project" value="UniProtKB-KW"/>
</dbReference>
<dbReference type="Proteomes" id="UP000265515">
    <property type="component" value="Unassembled WGS sequence"/>
</dbReference>
<evidence type="ECO:0000256" key="2">
    <source>
        <dbReference type="ARBA" id="ARBA00004123"/>
    </source>
</evidence>
<keyword evidence="7" id="KW-0539">Nucleus</keyword>
<proteinExistence type="inferred from homology"/>
<evidence type="ECO:0000256" key="8">
    <source>
        <dbReference type="SAM" id="MobiDB-lite"/>
    </source>
</evidence>
<feature type="compositionally biased region" description="Acidic residues" evidence="8">
    <location>
        <begin position="148"/>
        <end position="177"/>
    </location>
</feature>